<protein>
    <submittedName>
        <fullName evidence="3">EAL domain-containing protein</fullName>
    </submittedName>
</protein>
<feature type="domain" description="GGDEF" evidence="2">
    <location>
        <begin position="71"/>
        <end position="203"/>
    </location>
</feature>
<dbReference type="SMART" id="SM00052">
    <property type="entry name" value="EAL"/>
    <property type="match status" value="1"/>
</dbReference>
<dbReference type="PROSITE" id="PS50883">
    <property type="entry name" value="EAL"/>
    <property type="match status" value="1"/>
</dbReference>
<dbReference type="AlphaFoldDB" id="A0A6I1MFZ8"/>
<organism evidence="3 4">
    <name type="scientific">Clostridium tarantellae</name>
    <dbReference type="NCBI Taxonomy" id="39493"/>
    <lineage>
        <taxon>Bacteria</taxon>
        <taxon>Bacillati</taxon>
        <taxon>Bacillota</taxon>
        <taxon>Clostridia</taxon>
        <taxon>Eubacteriales</taxon>
        <taxon>Clostridiaceae</taxon>
        <taxon>Clostridium</taxon>
    </lineage>
</organism>
<dbReference type="InterPro" id="IPR035919">
    <property type="entry name" value="EAL_sf"/>
</dbReference>
<evidence type="ECO:0000313" key="4">
    <source>
        <dbReference type="Proteomes" id="UP000430345"/>
    </source>
</evidence>
<dbReference type="SMART" id="SM00267">
    <property type="entry name" value="GGDEF"/>
    <property type="match status" value="1"/>
</dbReference>
<gene>
    <name evidence="3" type="ORF">GBZ86_00705</name>
</gene>
<dbReference type="InterPro" id="IPR050706">
    <property type="entry name" value="Cyclic-di-GMP_PDE-like"/>
</dbReference>
<keyword evidence="4" id="KW-1185">Reference proteome</keyword>
<dbReference type="PANTHER" id="PTHR33121">
    <property type="entry name" value="CYCLIC DI-GMP PHOSPHODIESTERASE PDEF"/>
    <property type="match status" value="1"/>
</dbReference>
<evidence type="ECO:0000259" key="1">
    <source>
        <dbReference type="PROSITE" id="PS50883"/>
    </source>
</evidence>
<dbReference type="InterPro" id="IPR029787">
    <property type="entry name" value="Nucleotide_cyclase"/>
</dbReference>
<dbReference type="NCBIfam" id="TIGR00254">
    <property type="entry name" value="GGDEF"/>
    <property type="match status" value="1"/>
</dbReference>
<accession>A0A6I1MFZ8</accession>
<dbReference type="InterPro" id="IPR001633">
    <property type="entry name" value="EAL_dom"/>
</dbReference>
<dbReference type="Pfam" id="PF00563">
    <property type="entry name" value="EAL"/>
    <property type="match status" value="1"/>
</dbReference>
<proteinExistence type="predicted"/>
<dbReference type="InterPro" id="IPR000160">
    <property type="entry name" value="GGDEF_dom"/>
</dbReference>
<dbReference type="OrthoDB" id="9762141at2"/>
<dbReference type="PANTHER" id="PTHR33121:SF71">
    <property type="entry name" value="OXYGEN SENSOR PROTEIN DOSP"/>
    <property type="match status" value="1"/>
</dbReference>
<reference evidence="3 4" key="1">
    <citation type="submission" date="2019-10" db="EMBL/GenBank/DDBJ databases">
        <title>The Genome Sequence of Clostridium tarantellae Isolated from Fish Brain.</title>
        <authorList>
            <person name="Bano L."/>
            <person name="Kiel M."/>
            <person name="Sales G."/>
            <person name="Doxey A.C."/>
            <person name="Mansfield M.J."/>
            <person name="Schiavone M."/>
            <person name="Rossetto O."/>
            <person name="Pirazzini M."/>
            <person name="Dobrindt U."/>
            <person name="Montecucco C."/>
        </authorList>
    </citation>
    <scope>NUCLEOTIDE SEQUENCE [LARGE SCALE GENOMIC DNA]</scope>
    <source>
        <strain evidence="3 4">DSM 3997</strain>
    </source>
</reference>
<dbReference type="EMBL" id="WHJC01000003">
    <property type="protein sequence ID" value="MPQ42285.1"/>
    <property type="molecule type" value="Genomic_DNA"/>
</dbReference>
<evidence type="ECO:0000259" key="2">
    <source>
        <dbReference type="PROSITE" id="PS50887"/>
    </source>
</evidence>
<dbReference type="SUPFAM" id="SSF55073">
    <property type="entry name" value="Nucleotide cyclase"/>
    <property type="match status" value="1"/>
</dbReference>
<dbReference type="Proteomes" id="UP000430345">
    <property type="component" value="Unassembled WGS sequence"/>
</dbReference>
<sequence>MSIILIGGFVLGKKNITRIIDSFIESDRKETIINEEKIKEYEYYIKSSKVDLLTGIYNEYALEDLMDIYKENYTFLFIDINKLKYVNMYYGQLKGDELLKELASYLIDLSKEIKVAFRFCRYESDEFIICIGTTNDCEIKSVIKYLKEFSKKDIICEMNITLRIIAIKNKYNLSLKKLIAYVEYLLEDNSIGLGEDYNNIIQDEKNLYRYYCMAERLNKEVKYLGELGEIYVVFQPQFELKTKSIVGYEVLCRWNHEKIGEIFPKEFLSFFKANNRMYELDIFIFEEALKFQKKLESMKFYQRCSINVSIVTLKNNNFINDISKLIKKYEVDASKITIELIEELALEEKDTIKNLLKNIKDNGMNISIDDFGTGYSSLSRLYLVPFDELKIPREFLMNSLTDGKQLKILKTISNLAKVLNLSTVVEGVETLEQYELIKTLGFNYSQGFFHSKPLKKNEYLIFIKEFS</sequence>
<dbReference type="Pfam" id="PF00990">
    <property type="entry name" value="GGDEF"/>
    <property type="match status" value="1"/>
</dbReference>
<dbReference type="SUPFAM" id="SSF141868">
    <property type="entry name" value="EAL domain-like"/>
    <property type="match status" value="1"/>
</dbReference>
<dbReference type="Gene3D" id="3.20.20.450">
    <property type="entry name" value="EAL domain"/>
    <property type="match status" value="1"/>
</dbReference>
<evidence type="ECO:0000313" key="3">
    <source>
        <dbReference type="EMBL" id="MPQ42285.1"/>
    </source>
</evidence>
<feature type="domain" description="EAL" evidence="1">
    <location>
        <begin position="214"/>
        <end position="467"/>
    </location>
</feature>
<dbReference type="PROSITE" id="PS50887">
    <property type="entry name" value="GGDEF"/>
    <property type="match status" value="1"/>
</dbReference>
<comment type="caution">
    <text evidence="3">The sequence shown here is derived from an EMBL/GenBank/DDBJ whole genome shotgun (WGS) entry which is preliminary data.</text>
</comment>
<name>A0A6I1MFZ8_9CLOT</name>
<dbReference type="CDD" id="cd01948">
    <property type="entry name" value="EAL"/>
    <property type="match status" value="1"/>
</dbReference>
<dbReference type="Gene3D" id="3.30.70.270">
    <property type="match status" value="1"/>
</dbReference>
<dbReference type="GO" id="GO:0071111">
    <property type="term" value="F:cyclic-guanylate-specific phosphodiesterase activity"/>
    <property type="evidence" value="ECO:0007669"/>
    <property type="project" value="InterPro"/>
</dbReference>
<dbReference type="InterPro" id="IPR043128">
    <property type="entry name" value="Rev_trsase/Diguanyl_cyclase"/>
</dbReference>